<reference evidence="3 4" key="1">
    <citation type="journal article" date="2021" name="J. Hered.">
        <title>A chromosome-level genome assembly of the parasitoid wasp, Cotesia glomerata (Hymenoptera: Braconidae).</title>
        <authorList>
            <person name="Pinto B.J."/>
            <person name="Weis J.J."/>
            <person name="Gamble T."/>
            <person name="Ode P.J."/>
            <person name="Paul R."/>
            <person name="Zaspel J.M."/>
        </authorList>
    </citation>
    <scope>NUCLEOTIDE SEQUENCE [LARGE SCALE GENOMIC DNA]</scope>
    <source>
        <strain evidence="3">CgM1</strain>
    </source>
</reference>
<evidence type="ECO:0000256" key="1">
    <source>
        <dbReference type="RuleBase" id="RU362114"/>
    </source>
</evidence>
<dbReference type="PROSITE" id="PS51059">
    <property type="entry name" value="PARP_CATALYTIC"/>
    <property type="match status" value="1"/>
</dbReference>
<evidence type="ECO:0000259" key="2">
    <source>
        <dbReference type="PROSITE" id="PS51059"/>
    </source>
</evidence>
<dbReference type="Proteomes" id="UP000826195">
    <property type="component" value="Unassembled WGS sequence"/>
</dbReference>
<dbReference type="Pfam" id="PF00644">
    <property type="entry name" value="PARP"/>
    <property type="match status" value="1"/>
</dbReference>
<gene>
    <name evidence="3" type="ORF">KQX54_000323</name>
</gene>
<accession>A0AAV7IBK0</accession>
<dbReference type="Gene3D" id="3.90.228.10">
    <property type="match status" value="1"/>
</dbReference>
<proteinExistence type="predicted"/>
<keyword evidence="4" id="KW-1185">Reference proteome</keyword>
<protein>
    <recommendedName>
        <fullName evidence="1">Poly [ADP-ribose] polymerase</fullName>
        <shortName evidence="1">PARP</shortName>
        <ecNumber evidence="1">2.4.2.-</ecNumber>
    </recommendedName>
</protein>
<sequence>MILWNDVEVSYGPIIKRANTDTDLVYDEFVVYDSKQIRIRYLVHVSFEYNDDYHDHGGNNDYP</sequence>
<feature type="domain" description="PARP catalytic" evidence="2">
    <location>
        <begin position="1"/>
        <end position="54"/>
    </location>
</feature>
<dbReference type="InterPro" id="IPR012317">
    <property type="entry name" value="Poly(ADP-ribose)pol_cat_dom"/>
</dbReference>
<keyword evidence="1" id="KW-0808">Transferase</keyword>
<dbReference type="SUPFAM" id="SSF56399">
    <property type="entry name" value="ADP-ribosylation"/>
    <property type="match status" value="1"/>
</dbReference>
<evidence type="ECO:0000313" key="3">
    <source>
        <dbReference type="EMBL" id="KAH0548395.1"/>
    </source>
</evidence>
<keyword evidence="1" id="KW-0328">Glycosyltransferase</keyword>
<name>A0AAV7IBK0_COTGL</name>
<comment type="caution">
    <text evidence="3">The sequence shown here is derived from an EMBL/GenBank/DDBJ whole genome shotgun (WGS) entry which is preliminary data.</text>
</comment>
<organism evidence="3 4">
    <name type="scientific">Cotesia glomerata</name>
    <name type="common">Lepidopteran parasitic wasp</name>
    <name type="synonym">Apanteles glomeratus</name>
    <dbReference type="NCBI Taxonomy" id="32391"/>
    <lineage>
        <taxon>Eukaryota</taxon>
        <taxon>Metazoa</taxon>
        <taxon>Ecdysozoa</taxon>
        <taxon>Arthropoda</taxon>
        <taxon>Hexapoda</taxon>
        <taxon>Insecta</taxon>
        <taxon>Pterygota</taxon>
        <taxon>Neoptera</taxon>
        <taxon>Endopterygota</taxon>
        <taxon>Hymenoptera</taxon>
        <taxon>Apocrita</taxon>
        <taxon>Ichneumonoidea</taxon>
        <taxon>Braconidae</taxon>
        <taxon>Microgastrinae</taxon>
        <taxon>Cotesia</taxon>
    </lineage>
</organism>
<keyword evidence="1" id="KW-0520">NAD</keyword>
<dbReference type="EC" id="2.4.2.-" evidence="1"/>
<dbReference type="AlphaFoldDB" id="A0AAV7IBK0"/>
<dbReference type="EMBL" id="JAHXZJ010001871">
    <property type="protein sequence ID" value="KAH0548395.1"/>
    <property type="molecule type" value="Genomic_DNA"/>
</dbReference>
<feature type="non-terminal residue" evidence="3">
    <location>
        <position position="63"/>
    </location>
</feature>
<evidence type="ECO:0000313" key="4">
    <source>
        <dbReference type="Proteomes" id="UP000826195"/>
    </source>
</evidence>
<dbReference type="GO" id="GO:0003950">
    <property type="term" value="F:NAD+ poly-ADP-ribosyltransferase activity"/>
    <property type="evidence" value="ECO:0007669"/>
    <property type="project" value="UniProtKB-UniRule"/>
</dbReference>